<organism evidence="3">
    <name type="scientific">Alexandrium monilatum</name>
    <dbReference type="NCBI Taxonomy" id="311494"/>
    <lineage>
        <taxon>Eukaryota</taxon>
        <taxon>Sar</taxon>
        <taxon>Alveolata</taxon>
        <taxon>Dinophyceae</taxon>
        <taxon>Gonyaulacales</taxon>
        <taxon>Pyrocystaceae</taxon>
        <taxon>Alexandrium</taxon>
    </lineage>
</organism>
<feature type="region of interest" description="Disordered" evidence="2">
    <location>
        <begin position="21"/>
        <end position="78"/>
    </location>
</feature>
<dbReference type="SUPFAM" id="SSF82185">
    <property type="entry name" value="Histone H3 K4-specific methyltransferase SET7/9 N-terminal domain"/>
    <property type="match status" value="1"/>
</dbReference>
<dbReference type="EMBL" id="HBNR01023569">
    <property type="protein sequence ID" value="CAE4576152.1"/>
    <property type="molecule type" value="Transcribed_RNA"/>
</dbReference>
<dbReference type="SMART" id="SM00698">
    <property type="entry name" value="MORN"/>
    <property type="match status" value="4"/>
</dbReference>
<evidence type="ECO:0000256" key="2">
    <source>
        <dbReference type="SAM" id="MobiDB-lite"/>
    </source>
</evidence>
<dbReference type="AlphaFoldDB" id="A0A7S4Q8X9"/>
<dbReference type="PANTHER" id="PTHR23084:SF179">
    <property type="entry name" value="OS10G0565000 PROTEIN"/>
    <property type="match status" value="1"/>
</dbReference>
<dbReference type="InterPro" id="IPR003409">
    <property type="entry name" value="MORN"/>
</dbReference>
<gene>
    <name evidence="3" type="ORF">AMON00008_LOCUS15772</name>
</gene>
<feature type="compositionally biased region" description="Basic and acidic residues" evidence="2">
    <location>
        <begin position="59"/>
        <end position="69"/>
    </location>
</feature>
<evidence type="ECO:0000256" key="1">
    <source>
        <dbReference type="ARBA" id="ARBA00022737"/>
    </source>
</evidence>
<evidence type="ECO:0000313" key="3">
    <source>
        <dbReference type="EMBL" id="CAE4576152.1"/>
    </source>
</evidence>
<dbReference type="PANTHER" id="PTHR23084">
    <property type="entry name" value="PHOSPHATIDYLINOSITOL-4-PHOSPHATE 5-KINASE RELATED"/>
    <property type="match status" value="1"/>
</dbReference>
<accession>A0A7S4Q8X9</accession>
<protein>
    <recommendedName>
        <fullName evidence="4">MORN repeat-containing protein 5</fullName>
    </recommendedName>
</protein>
<proteinExistence type="predicted"/>
<name>A0A7S4Q8X9_9DINO</name>
<sequence>MGNQGHCAACGCDKDENQTLHGDHTDCKLAPAPMSAPQIGRGSRGSDPDAVCKAQQSYEHYRQSREQHRQGLGQQADAGLETRVEELADGSRYEGQFRGKCRQGWGKFSWATGGSYEGQFESNNMHGDGTYTWSDGSTYTGLWQSNNLGPDGVMKWTDGRVYEGHFVNGKKHGEGRLSWPDGRWYSGQWEGGKQHGVGLTCTGRGPPAKSQWDHGKLVKWLEGDG</sequence>
<keyword evidence="1" id="KW-0677">Repeat</keyword>
<dbReference type="Pfam" id="PF02493">
    <property type="entry name" value="MORN"/>
    <property type="match status" value="4"/>
</dbReference>
<dbReference type="Gene3D" id="2.20.110.10">
    <property type="entry name" value="Histone H3 K4-specific methyltransferase SET7/9 N-terminal domain"/>
    <property type="match status" value="2"/>
</dbReference>
<reference evidence="3" key="1">
    <citation type="submission" date="2021-01" db="EMBL/GenBank/DDBJ databases">
        <authorList>
            <person name="Corre E."/>
            <person name="Pelletier E."/>
            <person name="Niang G."/>
            <person name="Scheremetjew M."/>
            <person name="Finn R."/>
            <person name="Kale V."/>
            <person name="Holt S."/>
            <person name="Cochrane G."/>
            <person name="Meng A."/>
            <person name="Brown T."/>
            <person name="Cohen L."/>
        </authorList>
    </citation>
    <scope>NUCLEOTIDE SEQUENCE</scope>
    <source>
        <strain evidence="3">CCMP3105</strain>
    </source>
</reference>
<evidence type="ECO:0008006" key="4">
    <source>
        <dbReference type="Google" id="ProtNLM"/>
    </source>
</evidence>